<evidence type="ECO:0000256" key="3">
    <source>
        <dbReference type="SAM" id="Phobius"/>
    </source>
</evidence>
<evidence type="ECO:0000313" key="6">
    <source>
        <dbReference type="Proteomes" id="UP001369082"/>
    </source>
</evidence>
<dbReference type="PANTHER" id="PTHR30469:SF15">
    <property type="entry name" value="HLYD FAMILY OF SECRETION PROTEINS"/>
    <property type="match status" value="1"/>
</dbReference>
<dbReference type="Gene3D" id="2.40.50.100">
    <property type="match status" value="1"/>
</dbReference>
<dbReference type="Pfam" id="PF25917">
    <property type="entry name" value="BSH_RND"/>
    <property type="match status" value="1"/>
</dbReference>
<keyword evidence="6" id="KW-1185">Reference proteome</keyword>
<dbReference type="Gene3D" id="2.40.30.170">
    <property type="match status" value="1"/>
</dbReference>
<evidence type="ECO:0000313" key="5">
    <source>
        <dbReference type="EMBL" id="MEL0629921.1"/>
    </source>
</evidence>
<reference evidence="5 6" key="1">
    <citation type="submission" date="2024-02" db="EMBL/GenBank/DDBJ databases">
        <title>Bacteria isolated from the canopy kelp, Nereocystis luetkeana.</title>
        <authorList>
            <person name="Pfister C.A."/>
            <person name="Younker I.T."/>
            <person name="Light S.H."/>
        </authorList>
    </citation>
    <scope>NUCLEOTIDE SEQUENCE [LARGE SCALE GENOMIC DNA]</scope>
    <source>
        <strain evidence="5 6">TI.1.05</strain>
    </source>
</reference>
<accession>A0ABU9GRG4</accession>
<protein>
    <submittedName>
        <fullName evidence="5">Biotin/lipoyl-binding protein</fullName>
    </submittedName>
</protein>
<dbReference type="RefSeq" id="WP_341598054.1">
    <property type="nucleotide sequence ID" value="NZ_JBAKAZ010000034.1"/>
</dbReference>
<keyword evidence="2" id="KW-0175">Coiled coil</keyword>
<dbReference type="EMBL" id="JBAKAZ010000034">
    <property type="protein sequence ID" value="MEL0629921.1"/>
    <property type="molecule type" value="Genomic_DNA"/>
</dbReference>
<comment type="caution">
    <text evidence="5">The sequence shown here is derived from an EMBL/GenBank/DDBJ whole genome shotgun (WGS) entry which is preliminary data.</text>
</comment>
<organism evidence="5 6">
    <name type="scientific">Psychromonas aquatilis</name>
    <dbReference type="NCBI Taxonomy" id="2005072"/>
    <lineage>
        <taxon>Bacteria</taxon>
        <taxon>Pseudomonadati</taxon>
        <taxon>Pseudomonadota</taxon>
        <taxon>Gammaproteobacteria</taxon>
        <taxon>Alteromonadales</taxon>
        <taxon>Psychromonadaceae</taxon>
        <taxon>Psychromonas</taxon>
    </lineage>
</organism>
<dbReference type="PANTHER" id="PTHR30469">
    <property type="entry name" value="MULTIDRUG RESISTANCE PROTEIN MDTA"/>
    <property type="match status" value="1"/>
</dbReference>
<dbReference type="Proteomes" id="UP001369082">
    <property type="component" value="Unassembled WGS sequence"/>
</dbReference>
<feature type="transmembrane region" description="Helical" evidence="3">
    <location>
        <begin position="31"/>
        <end position="49"/>
    </location>
</feature>
<evidence type="ECO:0000259" key="4">
    <source>
        <dbReference type="Pfam" id="PF25917"/>
    </source>
</evidence>
<comment type="similarity">
    <text evidence="1">Belongs to the membrane fusion protein (MFP) (TC 8.A.1) family.</text>
</comment>
<name>A0ABU9GRG4_9GAMM</name>
<dbReference type="SUPFAM" id="SSF111369">
    <property type="entry name" value="HlyD-like secretion proteins"/>
    <property type="match status" value="1"/>
</dbReference>
<evidence type="ECO:0000256" key="2">
    <source>
        <dbReference type="SAM" id="Coils"/>
    </source>
</evidence>
<feature type="domain" description="Multidrug resistance protein MdtA-like barrel-sandwich hybrid" evidence="4">
    <location>
        <begin position="66"/>
        <end position="179"/>
    </location>
</feature>
<keyword evidence="3" id="KW-0812">Transmembrane</keyword>
<dbReference type="InterPro" id="IPR058625">
    <property type="entry name" value="MdtA-like_BSH"/>
</dbReference>
<keyword evidence="3" id="KW-1133">Transmembrane helix</keyword>
<proteinExistence type="inferred from homology"/>
<dbReference type="Gene3D" id="1.10.287.470">
    <property type="entry name" value="Helix hairpin bin"/>
    <property type="match status" value="1"/>
</dbReference>
<sequence>MDVLLILTYAAFCLAIFKIFRIPLNKWTVPTAVLGGIILIGTLVTAMNYNHPYSDSSRGYFVTTPVVPAVRGTVVSVNVQANTHLKKGDVLFTIDPVPFQNKVDSLTAQLTKAKKDYSRASQLKQRNVGVQRDVDAAKALVDDLQAQLSDAKYNLERTVVRAQSNGYVTQMMVYPGFYVVPMPLRPAMVFVQEDSFTYVGWYHQNSTLRLKAGYDAEMAFDAIPGKVFTAEVVQVLPVLSEGEVQANGQLINFNAGSAVPGRVPVELKITDPRFEEYRSMLPGGSYGQSAIYSDHLEHVSIMRKILLRMSSWMSYFFPFH</sequence>
<feature type="coiled-coil region" evidence="2">
    <location>
        <begin position="103"/>
        <end position="154"/>
    </location>
</feature>
<gene>
    <name evidence="5" type="ORF">V6256_09900</name>
</gene>
<keyword evidence="3" id="KW-0472">Membrane</keyword>
<evidence type="ECO:0000256" key="1">
    <source>
        <dbReference type="ARBA" id="ARBA00009477"/>
    </source>
</evidence>